<keyword evidence="8" id="KW-0007">Acetylation</keyword>
<dbReference type="Pfam" id="PF17772">
    <property type="entry name" value="zf-MYST"/>
    <property type="match status" value="1"/>
</dbReference>
<keyword evidence="10" id="KW-0804">Transcription</keyword>
<feature type="domain" description="MYST-type HAT" evidence="15">
    <location>
        <begin position="161"/>
        <end position="505"/>
    </location>
</feature>
<evidence type="ECO:0000259" key="15">
    <source>
        <dbReference type="PROSITE" id="PS51726"/>
    </source>
</evidence>
<comment type="subcellular location">
    <subcellularLocation>
        <location evidence="1">Nucleus</location>
    </subcellularLocation>
</comment>
<dbReference type="GO" id="GO:0005634">
    <property type="term" value="C:nucleus"/>
    <property type="evidence" value="ECO:0007669"/>
    <property type="project" value="UniProtKB-SubCell"/>
</dbReference>
<keyword evidence="11" id="KW-0539">Nucleus</keyword>
<evidence type="ECO:0000256" key="8">
    <source>
        <dbReference type="ARBA" id="ARBA00022990"/>
    </source>
</evidence>
<feature type="region of interest" description="Disordered" evidence="14">
    <location>
        <begin position="535"/>
        <end position="586"/>
    </location>
</feature>
<dbReference type="PROSITE" id="PS51726">
    <property type="entry name" value="MYST_HAT"/>
    <property type="match status" value="1"/>
</dbReference>
<dbReference type="Gene3D" id="1.10.10.10">
    <property type="entry name" value="Winged helix-like DNA-binding domain superfamily/Winged helix DNA-binding domain"/>
    <property type="match status" value="1"/>
</dbReference>
<keyword evidence="7" id="KW-0862">Zinc</keyword>
<feature type="region of interest" description="Disordered" evidence="14">
    <location>
        <begin position="661"/>
        <end position="689"/>
    </location>
</feature>
<evidence type="ECO:0000256" key="1">
    <source>
        <dbReference type="ARBA" id="ARBA00004123"/>
    </source>
</evidence>
<dbReference type="InterPro" id="IPR013087">
    <property type="entry name" value="Znf_C2H2_type"/>
</dbReference>
<dbReference type="GO" id="GO:0008270">
    <property type="term" value="F:zinc ion binding"/>
    <property type="evidence" value="ECO:0007669"/>
    <property type="project" value="UniProtKB-KW"/>
</dbReference>
<dbReference type="InterPro" id="IPR016197">
    <property type="entry name" value="Chromo-like_dom_sf"/>
</dbReference>
<dbReference type="InterPro" id="IPR025995">
    <property type="entry name" value="Tudor-knot"/>
</dbReference>
<dbReference type="InterPro" id="IPR036388">
    <property type="entry name" value="WH-like_DNA-bd_sf"/>
</dbReference>
<evidence type="ECO:0000256" key="5">
    <source>
        <dbReference type="ARBA" id="ARBA00022723"/>
    </source>
</evidence>
<dbReference type="InterPro" id="IPR040706">
    <property type="entry name" value="Zf-MYST"/>
</dbReference>
<name>A0A077R0C1_9BASI</name>
<feature type="compositionally biased region" description="Low complexity" evidence="14">
    <location>
        <begin position="195"/>
        <end position="204"/>
    </location>
</feature>
<evidence type="ECO:0000256" key="14">
    <source>
        <dbReference type="SAM" id="MobiDB-lite"/>
    </source>
</evidence>
<dbReference type="SUPFAM" id="SSF55729">
    <property type="entry name" value="Acyl-CoA N-acyltransferases (Nat)"/>
    <property type="match status" value="1"/>
</dbReference>
<reference evidence="16" key="1">
    <citation type="journal article" date="2014" name="Genome Biol. Evol.">
        <title>Gene Loss Rather Than Gene Gain Is Associated with a Host Jump from Monocots to Dicots in the Smut Fungus Melanopsichium pennsylvanicum.</title>
        <authorList>
            <person name="Sharma R."/>
            <person name="Mishra B."/>
            <person name="Runge F."/>
            <person name="Thines M."/>
        </authorList>
    </citation>
    <scope>NUCLEOTIDE SEQUENCE</scope>
    <source>
        <strain evidence="16">4</strain>
    </source>
</reference>
<evidence type="ECO:0000256" key="13">
    <source>
        <dbReference type="PIRSR" id="PIRSR602717-51"/>
    </source>
</evidence>
<dbReference type="FunFam" id="3.40.630.30:FF:000156">
    <property type="entry name" value="Histone acetyltransferase"/>
    <property type="match status" value="1"/>
</dbReference>
<evidence type="ECO:0000256" key="10">
    <source>
        <dbReference type="ARBA" id="ARBA00023163"/>
    </source>
</evidence>
<dbReference type="AlphaFoldDB" id="A0A077R0C1"/>
<evidence type="ECO:0000256" key="6">
    <source>
        <dbReference type="ARBA" id="ARBA00022771"/>
    </source>
</evidence>
<evidence type="ECO:0000256" key="9">
    <source>
        <dbReference type="ARBA" id="ARBA00023015"/>
    </source>
</evidence>
<evidence type="ECO:0000256" key="11">
    <source>
        <dbReference type="ARBA" id="ARBA00023242"/>
    </source>
</evidence>
<feature type="compositionally biased region" description="Low complexity" evidence="14">
    <location>
        <begin position="535"/>
        <end position="549"/>
    </location>
</feature>
<dbReference type="Pfam" id="PF11717">
    <property type="entry name" value="Tudor-knot"/>
    <property type="match status" value="1"/>
</dbReference>
<evidence type="ECO:0000256" key="4">
    <source>
        <dbReference type="ARBA" id="ARBA00022679"/>
    </source>
</evidence>
<proteinExistence type="inferred from homology"/>
<dbReference type="SUPFAM" id="SSF54160">
    <property type="entry name" value="Chromo domain-like"/>
    <property type="match status" value="1"/>
</dbReference>
<keyword evidence="5" id="KW-0479">Metal-binding</keyword>
<dbReference type="InterPro" id="IPR016181">
    <property type="entry name" value="Acyl_CoA_acyltransferase"/>
</dbReference>
<keyword evidence="6" id="KW-0863">Zinc-finger</keyword>
<sequence>MLSSIDQHAMLPVGAVCEVIDPNTGTTYTATVLSRRSGSSSNPPPGFDSDIVQYYVHRHDQDKRMDDWVDRAFIRPASISDGNVSPSLLLSTQIRGANGSFSTMSHSIGKGKRKADHDLAHEGGDGSRTPSISRPVSPALPDRGATHRRRQEKSAGEPDTPALRNIDRVLYGSFDIKTWYYSPYPLDHDDEDGSAAHSSASASSLGANKRHQSPASLKSGAAATTAKRAARKDSTSTSSLTGALSTSSQHAPAIKALSADLTNRASPTSSNSLNARSKKDSVPTQMLWICDGCFKYMKTYNAYSSHRKFCPHTHPPGRKVYQRGAHIIWEVDGAQQKLYCQNLSLFGKLFIDHKTIYFDVEPFMFYVLTDAANASFDHPLGFFSKEKVSYDDYNLACIVTFPPFQRKSFGTLMIEFSYYLSGKGGMLGTPERPLSDLGFKGYLSFWTAVLMRVLIESFDGPLRKPKTGNARHRRASSAVKPDAIGNVEEADLRAKAQDALRRWRILNARCKLLNISLERISHQSGFSELQRLASEAESSEAPTSSSSTTAKRKLRLKGWAGSAPSRSPWQQLGSAPVGNESTTRRSSRVALNVADIAEENKHQAAIHPALDIAKLQDDAEITMAVPLESLSRLTCLRLDDIVLALTEAGLVDGATNPHLPVSDEAIPQNSPHACNGTDQGKERKSATAKSANPNLALVLTRQAIREIITRFNIRPPVLDESFALI</sequence>
<evidence type="ECO:0000313" key="16">
    <source>
        <dbReference type="EMBL" id="CDI52138.1"/>
    </source>
</evidence>
<dbReference type="GO" id="GO:0035267">
    <property type="term" value="C:NuA4 histone acetyltransferase complex"/>
    <property type="evidence" value="ECO:0007669"/>
    <property type="project" value="TreeGrafter"/>
</dbReference>
<dbReference type="GO" id="GO:0006355">
    <property type="term" value="P:regulation of DNA-templated transcription"/>
    <property type="evidence" value="ECO:0007669"/>
    <property type="project" value="InterPro"/>
</dbReference>
<dbReference type="EMBL" id="HG529530">
    <property type="protein sequence ID" value="CDI52138.1"/>
    <property type="molecule type" value="Genomic_DNA"/>
</dbReference>
<dbReference type="GO" id="GO:0046972">
    <property type="term" value="F:histone H4K16 acetyltransferase activity"/>
    <property type="evidence" value="ECO:0007669"/>
    <property type="project" value="TreeGrafter"/>
</dbReference>
<protein>
    <recommendedName>
        <fullName evidence="3">histone acetyltransferase</fullName>
        <ecNumber evidence="3">2.3.1.48</ecNumber>
    </recommendedName>
</protein>
<dbReference type="Pfam" id="PF01853">
    <property type="entry name" value="MOZ_SAS"/>
    <property type="match status" value="1"/>
</dbReference>
<comment type="similarity">
    <text evidence="2">Belongs to the MYST (SAS/MOZ) family.</text>
</comment>
<dbReference type="Gene3D" id="3.40.630.30">
    <property type="match status" value="1"/>
</dbReference>
<dbReference type="Gene3D" id="2.30.30.140">
    <property type="match status" value="1"/>
</dbReference>
<organism evidence="16">
    <name type="scientific">Melanopsichium pennsylvanicum 4</name>
    <dbReference type="NCBI Taxonomy" id="1398559"/>
    <lineage>
        <taxon>Eukaryota</taxon>
        <taxon>Fungi</taxon>
        <taxon>Dikarya</taxon>
        <taxon>Basidiomycota</taxon>
        <taxon>Ustilaginomycotina</taxon>
        <taxon>Ustilaginomycetes</taxon>
        <taxon>Ustilaginales</taxon>
        <taxon>Ustilaginaceae</taxon>
        <taxon>Melanopsichium</taxon>
    </lineage>
</organism>
<dbReference type="EC" id="2.3.1.48" evidence="3"/>
<dbReference type="PANTHER" id="PTHR10615:SF219">
    <property type="entry name" value="HISTONE ACETYLTRANSFERASE KAT5"/>
    <property type="match status" value="1"/>
</dbReference>
<evidence type="ECO:0000256" key="2">
    <source>
        <dbReference type="ARBA" id="ARBA00010107"/>
    </source>
</evidence>
<keyword evidence="12" id="KW-0012">Acyltransferase</keyword>
<feature type="compositionally biased region" description="Polar residues" evidence="14">
    <location>
        <begin position="667"/>
        <end position="678"/>
    </location>
</feature>
<feature type="active site" description="Proton donor/acceptor" evidence="13">
    <location>
        <position position="431"/>
    </location>
</feature>
<feature type="compositionally biased region" description="Polar residues" evidence="14">
    <location>
        <begin position="564"/>
        <end position="573"/>
    </location>
</feature>
<dbReference type="PANTHER" id="PTHR10615">
    <property type="entry name" value="HISTONE ACETYLTRANSFERASE"/>
    <property type="match status" value="1"/>
</dbReference>
<dbReference type="InterPro" id="IPR050603">
    <property type="entry name" value="MYST_HAT"/>
</dbReference>
<keyword evidence="4 16" id="KW-0808">Transferase</keyword>
<dbReference type="InterPro" id="IPR002717">
    <property type="entry name" value="HAT_MYST-type"/>
</dbReference>
<keyword evidence="9" id="KW-0805">Transcription regulation</keyword>
<evidence type="ECO:0000256" key="7">
    <source>
        <dbReference type="ARBA" id="ARBA00022833"/>
    </source>
</evidence>
<feature type="region of interest" description="Disordered" evidence="14">
    <location>
        <begin position="191"/>
        <end position="246"/>
    </location>
</feature>
<accession>A0A077R0C1</accession>
<feature type="region of interest" description="Disordered" evidence="14">
    <location>
        <begin position="100"/>
        <end position="161"/>
    </location>
</feature>
<evidence type="ECO:0000256" key="3">
    <source>
        <dbReference type="ARBA" id="ARBA00013184"/>
    </source>
</evidence>
<evidence type="ECO:0000256" key="12">
    <source>
        <dbReference type="ARBA" id="ARBA00023315"/>
    </source>
</evidence>
<feature type="compositionally biased region" description="Basic and acidic residues" evidence="14">
    <location>
        <begin position="115"/>
        <end position="125"/>
    </location>
</feature>
<dbReference type="PROSITE" id="PS00028">
    <property type="entry name" value="ZINC_FINGER_C2H2_1"/>
    <property type="match status" value="1"/>
</dbReference>
<feature type="compositionally biased region" description="Low complexity" evidence="14">
    <location>
        <begin position="235"/>
        <end position="246"/>
    </location>
</feature>
<dbReference type="Gene3D" id="3.30.60.60">
    <property type="entry name" value="N-acetyl transferase-like"/>
    <property type="match status" value="1"/>
</dbReference>